<evidence type="ECO:0000313" key="8">
    <source>
        <dbReference type="EMBL" id="KAH3673629.1"/>
    </source>
</evidence>
<name>A0A9P8PLJ9_9ASCO</name>
<dbReference type="OrthoDB" id="4215474at2759"/>
<protein>
    <recommendedName>
        <fullName evidence="7">Aminopeptidase P N-terminal domain-containing protein</fullName>
    </recommendedName>
</protein>
<dbReference type="SUPFAM" id="SSF53092">
    <property type="entry name" value="Creatinase/prolidase N-terminal domain"/>
    <property type="match status" value="1"/>
</dbReference>
<comment type="cofactor">
    <cofactor evidence="1">
        <name>Mn(2+)</name>
        <dbReference type="ChEBI" id="CHEBI:29035"/>
    </cofactor>
</comment>
<dbReference type="InterPro" id="IPR052433">
    <property type="entry name" value="X-Pro_dipept-like"/>
</dbReference>
<sequence length="505" mass="56878">MNIPKNKSPVIISRKFLRLESSFKTRPLPPFNAGQPIYETRPYMMKPGELTPGISSMEYFERRIKLASKLPKSSAAIVVGNSVKFASGSVFYKFQQNNDLYYLSGWNEPDSAIIIEKPDDDLSNVIFHMIVPRNDKAVEQWDGHRTGLVGAKEIFNADETDETVRASHYIQKLIKRNKNIFIDLPKEKNIGSTSNTFKNFFNIGDNSSLSSIGKLVESSNKTIRALKPFITEMRAVKSPAEISVMRRAGQISGRGYNQSYSKRFRTERTLASNLEYNFIKGGCDRSAYIPVVASGPNSLYIHYTRNDDIMYDDEMVLVDAAGSLGGYCADISRTWPITGKFSKPQTDLYQAVLNVQKNCINYCTVSNDVSLNDIHELSVSFFKRELKNCGFGSLTNLEITRLYPHYIGHNLGLDVHDVPLYSRFEKLKKGQVVTIEPGIYVPDDPKYPAHYRNIGIRIEDNIAIDDQTFTNLTAEAAKEIKDIESVAENGVTTPGVFDETVDIFP</sequence>
<dbReference type="InterPro" id="IPR007865">
    <property type="entry name" value="Aminopep_P_N"/>
</dbReference>
<dbReference type="PANTHER" id="PTHR43226:SF4">
    <property type="entry name" value="XAA-PRO AMINOPEPTIDASE 3"/>
    <property type="match status" value="1"/>
</dbReference>
<keyword evidence="3 6" id="KW-0479">Metal-binding</keyword>
<keyword evidence="4" id="KW-0378">Hydrolase</keyword>
<dbReference type="EMBL" id="JAEUBF010000949">
    <property type="protein sequence ID" value="KAH3673629.1"/>
    <property type="molecule type" value="Genomic_DNA"/>
</dbReference>
<evidence type="ECO:0000256" key="3">
    <source>
        <dbReference type="ARBA" id="ARBA00022723"/>
    </source>
</evidence>
<dbReference type="Pfam" id="PF00557">
    <property type="entry name" value="Peptidase_M24"/>
    <property type="match status" value="1"/>
</dbReference>
<dbReference type="PANTHER" id="PTHR43226">
    <property type="entry name" value="XAA-PRO AMINOPEPTIDASE 3"/>
    <property type="match status" value="1"/>
</dbReference>
<dbReference type="InterPro" id="IPR036005">
    <property type="entry name" value="Creatinase/aminopeptidase-like"/>
</dbReference>
<evidence type="ECO:0000259" key="7">
    <source>
        <dbReference type="SMART" id="SM01011"/>
    </source>
</evidence>
<feature type="domain" description="Aminopeptidase P N-terminal" evidence="7">
    <location>
        <begin position="54"/>
        <end position="191"/>
    </location>
</feature>
<gene>
    <name evidence="8" type="ORF">WICMUC_003532</name>
</gene>
<reference evidence="8" key="2">
    <citation type="submission" date="2021-01" db="EMBL/GenBank/DDBJ databases">
        <authorList>
            <person name="Schikora-Tamarit M.A."/>
        </authorList>
    </citation>
    <scope>NUCLEOTIDE SEQUENCE</scope>
    <source>
        <strain evidence="8">CBS6341</strain>
    </source>
</reference>
<keyword evidence="9" id="KW-1185">Reference proteome</keyword>
<dbReference type="Gene3D" id="3.90.230.10">
    <property type="entry name" value="Creatinase/methionine aminopeptidase superfamily"/>
    <property type="match status" value="1"/>
</dbReference>
<evidence type="ECO:0000256" key="1">
    <source>
        <dbReference type="ARBA" id="ARBA00001936"/>
    </source>
</evidence>
<dbReference type="InterPro" id="IPR001131">
    <property type="entry name" value="Peptidase_M24B_aminopep-P_CS"/>
</dbReference>
<dbReference type="Gene3D" id="3.40.350.10">
    <property type="entry name" value="Creatinase/prolidase N-terminal domain"/>
    <property type="match status" value="1"/>
</dbReference>
<dbReference type="AlphaFoldDB" id="A0A9P8PLJ9"/>
<evidence type="ECO:0000256" key="4">
    <source>
        <dbReference type="ARBA" id="ARBA00022801"/>
    </source>
</evidence>
<dbReference type="CDD" id="cd01087">
    <property type="entry name" value="Prolidase"/>
    <property type="match status" value="1"/>
</dbReference>
<evidence type="ECO:0000256" key="6">
    <source>
        <dbReference type="RuleBase" id="RU000590"/>
    </source>
</evidence>
<dbReference type="GO" id="GO:0070006">
    <property type="term" value="F:metalloaminopeptidase activity"/>
    <property type="evidence" value="ECO:0007669"/>
    <property type="project" value="InterPro"/>
</dbReference>
<comment type="caution">
    <text evidence="8">The sequence shown here is derived from an EMBL/GenBank/DDBJ whole genome shotgun (WGS) entry which is preliminary data.</text>
</comment>
<organism evidence="8 9">
    <name type="scientific">Wickerhamomyces mucosus</name>
    <dbReference type="NCBI Taxonomy" id="1378264"/>
    <lineage>
        <taxon>Eukaryota</taxon>
        <taxon>Fungi</taxon>
        <taxon>Dikarya</taxon>
        <taxon>Ascomycota</taxon>
        <taxon>Saccharomycotina</taxon>
        <taxon>Saccharomycetes</taxon>
        <taxon>Phaffomycetales</taxon>
        <taxon>Wickerhamomycetaceae</taxon>
        <taxon>Wickerhamomyces</taxon>
    </lineage>
</organism>
<dbReference type="InterPro" id="IPR000994">
    <property type="entry name" value="Pept_M24"/>
</dbReference>
<proteinExistence type="inferred from homology"/>
<dbReference type="Pfam" id="PF05195">
    <property type="entry name" value="AMP_N"/>
    <property type="match status" value="1"/>
</dbReference>
<dbReference type="GO" id="GO:0030145">
    <property type="term" value="F:manganese ion binding"/>
    <property type="evidence" value="ECO:0007669"/>
    <property type="project" value="InterPro"/>
</dbReference>
<dbReference type="GO" id="GO:0005739">
    <property type="term" value="C:mitochondrion"/>
    <property type="evidence" value="ECO:0007669"/>
    <property type="project" value="TreeGrafter"/>
</dbReference>
<evidence type="ECO:0000256" key="2">
    <source>
        <dbReference type="ARBA" id="ARBA00008766"/>
    </source>
</evidence>
<dbReference type="SUPFAM" id="SSF55920">
    <property type="entry name" value="Creatinase/aminopeptidase"/>
    <property type="match status" value="1"/>
</dbReference>
<accession>A0A9P8PLJ9</accession>
<comment type="similarity">
    <text evidence="2 6">Belongs to the peptidase M24B family.</text>
</comment>
<evidence type="ECO:0000256" key="5">
    <source>
        <dbReference type="ARBA" id="ARBA00023211"/>
    </source>
</evidence>
<dbReference type="SMART" id="SM01011">
    <property type="entry name" value="AMP_N"/>
    <property type="match status" value="1"/>
</dbReference>
<dbReference type="InterPro" id="IPR029149">
    <property type="entry name" value="Creatin/AminoP/Spt16_N"/>
</dbReference>
<dbReference type="PROSITE" id="PS00491">
    <property type="entry name" value="PROLINE_PEPTIDASE"/>
    <property type="match status" value="1"/>
</dbReference>
<reference evidence="8" key="1">
    <citation type="journal article" date="2021" name="Open Biol.">
        <title>Shared evolutionary footprints suggest mitochondrial oxidative damage underlies multiple complex I losses in fungi.</title>
        <authorList>
            <person name="Schikora-Tamarit M.A."/>
            <person name="Marcet-Houben M."/>
            <person name="Nosek J."/>
            <person name="Gabaldon T."/>
        </authorList>
    </citation>
    <scope>NUCLEOTIDE SEQUENCE</scope>
    <source>
        <strain evidence="8">CBS6341</strain>
    </source>
</reference>
<dbReference type="Proteomes" id="UP000769528">
    <property type="component" value="Unassembled WGS sequence"/>
</dbReference>
<dbReference type="GO" id="GO:0006508">
    <property type="term" value="P:proteolysis"/>
    <property type="evidence" value="ECO:0007669"/>
    <property type="project" value="TreeGrafter"/>
</dbReference>
<keyword evidence="5" id="KW-0464">Manganese</keyword>
<evidence type="ECO:0000313" key="9">
    <source>
        <dbReference type="Proteomes" id="UP000769528"/>
    </source>
</evidence>